<keyword evidence="3" id="KW-0732">Signal</keyword>
<dbReference type="SUPFAM" id="SSF53850">
    <property type="entry name" value="Periplasmic binding protein-like II"/>
    <property type="match status" value="1"/>
</dbReference>
<dbReference type="Proteomes" id="UP000218505">
    <property type="component" value="Chromosome"/>
</dbReference>
<dbReference type="GO" id="GO:1901982">
    <property type="term" value="F:maltose binding"/>
    <property type="evidence" value="ECO:0007669"/>
    <property type="project" value="TreeGrafter"/>
</dbReference>
<dbReference type="GO" id="GO:0055052">
    <property type="term" value="C:ATP-binding cassette (ABC) transporter complex, substrate-binding subunit-containing"/>
    <property type="evidence" value="ECO:0007669"/>
    <property type="project" value="TreeGrafter"/>
</dbReference>
<name>A0A290Z1U6_9PSEU</name>
<comment type="similarity">
    <text evidence="1">Belongs to the bacterial solute-binding protein 1 family.</text>
</comment>
<dbReference type="GO" id="GO:0015768">
    <property type="term" value="P:maltose transport"/>
    <property type="evidence" value="ECO:0007669"/>
    <property type="project" value="TreeGrafter"/>
</dbReference>
<reference evidence="4" key="1">
    <citation type="submission" date="2017-09" db="EMBL/GenBank/DDBJ databases">
        <title>Complete Genome Sequence of ansamitocin-producing Bacterium Actinosynnema pretiosum X47.</title>
        <authorList>
            <person name="Cao G."/>
            <person name="Zong G."/>
            <person name="Zhong C."/>
            <person name="Fu J."/>
        </authorList>
    </citation>
    <scope>NUCLEOTIDE SEQUENCE [LARGE SCALE GENOMIC DNA]</scope>
    <source>
        <strain evidence="4">X47</strain>
    </source>
</reference>
<gene>
    <name evidence="4" type="ORF">CNX65_06585</name>
</gene>
<proteinExistence type="inferred from homology"/>
<accession>A0A290Z1U6</accession>
<dbReference type="Pfam" id="PF01547">
    <property type="entry name" value="SBP_bac_1"/>
    <property type="match status" value="1"/>
</dbReference>
<dbReference type="GO" id="GO:0042956">
    <property type="term" value="P:maltodextrin transmembrane transport"/>
    <property type="evidence" value="ECO:0007669"/>
    <property type="project" value="TreeGrafter"/>
</dbReference>
<evidence type="ECO:0008006" key="6">
    <source>
        <dbReference type="Google" id="ProtNLM"/>
    </source>
</evidence>
<evidence type="ECO:0000313" key="4">
    <source>
        <dbReference type="EMBL" id="ATE52988.1"/>
    </source>
</evidence>
<keyword evidence="2" id="KW-0813">Transport</keyword>
<dbReference type="RefSeq" id="WP_096491960.1">
    <property type="nucleotide sequence ID" value="NZ_CP023445.1"/>
</dbReference>
<dbReference type="PANTHER" id="PTHR30061">
    <property type="entry name" value="MALTOSE-BINDING PERIPLASMIC PROTEIN"/>
    <property type="match status" value="1"/>
</dbReference>
<sequence>MWGERRGRTAPGGLLLCGLLLGGALAGCAEPEAGWEERSGPIVFADSKDTSVDKQITRLVEMWNRFNPDQPVSFQEQASGSDAYRAQLIAHSQRSKREEGAPCYDVMAMDVVWTAEFAEGGFLAEVSDRDLDLSEFRPESLRAARYARSEELGRARDGAGASRLWAVPWRADAGLLYYRTDLVAEPPTSFAGLREAALAVSRREPSVAGYAGQFRKAYEGLSVNAFEAMWAFEGDPVPVDARGVPHPALDAGSATAVRSLVGAVRDGWLPRSTLDYDEDASWQAFGRGEVALMRNWPYAYAQLTAPDRAEGSLDPALIGVAPLPWQSALGGWNLGVSTCTRHGRTAREFVRFLTDPARQRTLLEQAGFAPTRTSLYEDGSLWTRPHLRVLREALDSARPRPAVPNYDLLTRLVQEQVGEAMRDGRAVDARVEALADGLTTLPGLVRPG</sequence>
<dbReference type="EMBL" id="CP023445">
    <property type="protein sequence ID" value="ATE52988.1"/>
    <property type="molecule type" value="Genomic_DNA"/>
</dbReference>
<evidence type="ECO:0000256" key="3">
    <source>
        <dbReference type="ARBA" id="ARBA00022729"/>
    </source>
</evidence>
<dbReference type="AlphaFoldDB" id="A0A290Z1U6"/>
<dbReference type="Gene3D" id="3.40.190.10">
    <property type="entry name" value="Periplasmic binding protein-like II"/>
    <property type="match status" value="2"/>
</dbReference>
<evidence type="ECO:0000256" key="2">
    <source>
        <dbReference type="ARBA" id="ARBA00022448"/>
    </source>
</evidence>
<dbReference type="PROSITE" id="PS51257">
    <property type="entry name" value="PROKAR_LIPOPROTEIN"/>
    <property type="match status" value="1"/>
</dbReference>
<organism evidence="4 5">
    <name type="scientific">Actinosynnema pretiosum</name>
    <dbReference type="NCBI Taxonomy" id="42197"/>
    <lineage>
        <taxon>Bacteria</taxon>
        <taxon>Bacillati</taxon>
        <taxon>Actinomycetota</taxon>
        <taxon>Actinomycetes</taxon>
        <taxon>Pseudonocardiales</taxon>
        <taxon>Pseudonocardiaceae</taxon>
        <taxon>Actinosynnema</taxon>
    </lineage>
</organism>
<evidence type="ECO:0000313" key="5">
    <source>
        <dbReference type="Proteomes" id="UP000218505"/>
    </source>
</evidence>
<protein>
    <recommendedName>
        <fullName evidence="6">ABC transporter substrate-binding protein</fullName>
    </recommendedName>
</protein>
<dbReference type="InterPro" id="IPR006059">
    <property type="entry name" value="SBP"/>
</dbReference>
<dbReference type="PANTHER" id="PTHR30061:SF50">
    <property type="entry name" value="MALTOSE_MALTODEXTRIN-BINDING PERIPLASMIC PROTEIN"/>
    <property type="match status" value="1"/>
</dbReference>
<keyword evidence="5" id="KW-1185">Reference proteome</keyword>
<dbReference type="KEGG" id="apre:CNX65_06585"/>
<evidence type="ECO:0000256" key="1">
    <source>
        <dbReference type="ARBA" id="ARBA00008520"/>
    </source>
</evidence>